<keyword evidence="1" id="KW-0812">Transmembrane</keyword>
<feature type="compositionally biased region" description="Polar residues" evidence="2">
    <location>
        <begin position="15"/>
        <end position="24"/>
    </location>
</feature>
<evidence type="ECO:0000313" key="4">
    <source>
        <dbReference type="Proteomes" id="UP001176961"/>
    </source>
</evidence>
<keyword evidence="1" id="KW-0472">Membrane</keyword>
<dbReference type="PANTHER" id="PTHR12300:SF34">
    <property type="entry name" value="RECEPTOR EXPRESSION-ENHANCING PROTEIN"/>
    <property type="match status" value="1"/>
</dbReference>
<proteinExistence type="inferred from homology"/>
<evidence type="ECO:0000256" key="2">
    <source>
        <dbReference type="SAM" id="MobiDB-lite"/>
    </source>
</evidence>
<dbReference type="EMBL" id="CATQJL010000223">
    <property type="protein sequence ID" value="CAJ0598637.1"/>
    <property type="molecule type" value="Genomic_DNA"/>
</dbReference>
<dbReference type="Pfam" id="PF03134">
    <property type="entry name" value="TB2_DP1_HVA22"/>
    <property type="match status" value="1"/>
</dbReference>
<dbReference type="Proteomes" id="UP001176961">
    <property type="component" value="Unassembled WGS sequence"/>
</dbReference>
<gene>
    <name evidence="3" type="ORF">CYNAS_LOCUS10620</name>
</gene>
<dbReference type="InterPro" id="IPR004345">
    <property type="entry name" value="TB2_DP1_HVA22"/>
</dbReference>
<feature type="region of interest" description="Disordered" evidence="2">
    <location>
        <begin position="1"/>
        <end position="25"/>
    </location>
</feature>
<feature type="transmembrane region" description="Helical" evidence="1">
    <location>
        <begin position="157"/>
        <end position="174"/>
    </location>
</feature>
<keyword evidence="1" id="KW-1133">Transmembrane helix</keyword>
<sequence length="203" mass="22926">MSRRNPSDLIARKTPATSKKQPSSGIEKAHADLIAFLYASHGESYDENVGTIEGMIALPREKPCNWFDLLDIFLLKSLLQLLLLVVYLLMAIVSLYLIVGAAAQLVCNFIGFAYPAYASVKAVRTKDTHDDTQWLTYWCVFAVFCLVDYFASSIMSYFPVYWFAKAAFLIYLYLPQTMGAEHMFHSCVNPMVTAIDNYLEAKT</sequence>
<reference evidence="3" key="1">
    <citation type="submission" date="2023-07" db="EMBL/GenBank/DDBJ databases">
        <authorList>
            <consortium name="CYATHOMIX"/>
        </authorList>
    </citation>
    <scope>NUCLEOTIDE SEQUENCE</scope>
    <source>
        <strain evidence="3">N/A</strain>
    </source>
</reference>
<keyword evidence="4" id="KW-1185">Reference proteome</keyword>
<dbReference type="PANTHER" id="PTHR12300">
    <property type="entry name" value="HVA22-LIKE PROTEINS"/>
    <property type="match status" value="1"/>
</dbReference>
<name>A0AA36GUM5_CYLNA</name>
<accession>A0AA36GUM5</accession>
<dbReference type="AlphaFoldDB" id="A0AA36GUM5"/>
<protein>
    <recommendedName>
        <fullName evidence="1">Receptor expression-enhancing protein</fullName>
    </recommendedName>
</protein>
<evidence type="ECO:0000256" key="1">
    <source>
        <dbReference type="RuleBase" id="RU362006"/>
    </source>
</evidence>
<feature type="transmembrane region" description="Helical" evidence="1">
    <location>
        <begin position="134"/>
        <end position="151"/>
    </location>
</feature>
<comment type="caution">
    <text evidence="3">The sequence shown here is derived from an EMBL/GenBank/DDBJ whole genome shotgun (WGS) entry which is preliminary data.</text>
</comment>
<comment type="similarity">
    <text evidence="1">Belongs to the DP1 family.</text>
</comment>
<dbReference type="GO" id="GO:0016020">
    <property type="term" value="C:membrane"/>
    <property type="evidence" value="ECO:0007669"/>
    <property type="project" value="UniProtKB-SubCell"/>
</dbReference>
<evidence type="ECO:0000313" key="3">
    <source>
        <dbReference type="EMBL" id="CAJ0598637.1"/>
    </source>
</evidence>
<organism evidence="3 4">
    <name type="scientific">Cylicocyclus nassatus</name>
    <name type="common">Nematode worm</name>
    <dbReference type="NCBI Taxonomy" id="53992"/>
    <lineage>
        <taxon>Eukaryota</taxon>
        <taxon>Metazoa</taxon>
        <taxon>Ecdysozoa</taxon>
        <taxon>Nematoda</taxon>
        <taxon>Chromadorea</taxon>
        <taxon>Rhabditida</taxon>
        <taxon>Rhabditina</taxon>
        <taxon>Rhabditomorpha</taxon>
        <taxon>Strongyloidea</taxon>
        <taxon>Strongylidae</taxon>
        <taxon>Cylicocyclus</taxon>
    </lineage>
</organism>
<comment type="subcellular location">
    <subcellularLocation>
        <location evidence="1">Membrane</location>
        <topology evidence="1">Multi-pass membrane protein</topology>
    </subcellularLocation>
</comment>